<proteinExistence type="predicted"/>
<dbReference type="InParanoid" id="A0A068VBM1"/>
<evidence type="ECO:0000313" key="1">
    <source>
        <dbReference type="EMBL" id="CDP18185.1"/>
    </source>
</evidence>
<reference evidence="2" key="1">
    <citation type="journal article" date="2014" name="Science">
        <title>The coffee genome provides insight into the convergent evolution of caffeine biosynthesis.</title>
        <authorList>
            <person name="Denoeud F."/>
            <person name="Carretero-Paulet L."/>
            <person name="Dereeper A."/>
            <person name="Droc G."/>
            <person name="Guyot R."/>
            <person name="Pietrella M."/>
            <person name="Zheng C."/>
            <person name="Alberti A."/>
            <person name="Anthony F."/>
            <person name="Aprea G."/>
            <person name="Aury J.M."/>
            <person name="Bento P."/>
            <person name="Bernard M."/>
            <person name="Bocs S."/>
            <person name="Campa C."/>
            <person name="Cenci A."/>
            <person name="Combes M.C."/>
            <person name="Crouzillat D."/>
            <person name="Da Silva C."/>
            <person name="Daddiego L."/>
            <person name="De Bellis F."/>
            <person name="Dussert S."/>
            <person name="Garsmeur O."/>
            <person name="Gayraud T."/>
            <person name="Guignon V."/>
            <person name="Jahn K."/>
            <person name="Jamilloux V."/>
            <person name="Joet T."/>
            <person name="Labadie K."/>
            <person name="Lan T."/>
            <person name="Leclercq J."/>
            <person name="Lepelley M."/>
            <person name="Leroy T."/>
            <person name="Li L.T."/>
            <person name="Librado P."/>
            <person name="Lopez L."/>
            <person name="Munoz A."/>
            <person name="Noel B."/>
            <person name="Pallavicini A."/>
            <person name="Perrotta G."/>
            <person name="Poncet V."/>
            <person name="Pot D."/>
            <person name="Priyono X."/>
            <person name="Rigoreau M."/>
            <person name="Rouard M."/>
            <person name="Rozas J."/>
            <person name="Tranchant-Dubreuil C."/>
            <person name="VanBuren R."/>
            <person name="Zhang Q."/>
            <person name="Andrade A.C."/>
            <person name="Argout X."/>
            <person name="Bertrand B."/>
            <person name="de Kochko A."/>
            <person name="Graziosi G."/>
            <person name="Henry R.J."/>
            <person name="Jayarama X."/>
            <person name="Ming R."/>
            <person name="Nagai C."/>
            <person name="Rounsley S."/>
            <person name="Sankoff D."/>
            <person name="Giuliano G."/>
            <person name="Albert V.A."/>
            <person name="Wincker P."/>
            <person name="Lashermes P."/>
        </authorList>
    </citation>
    <scope>NUCLEOTIDE SEQUENCE [LARGE SCALE GENOMIC DNA]</scope>
    <source>
        <strain evidence="2">cv. DH200-94</strain>
    </source>
</reference>
<accession>A0A068VBM1</accession>
<evidence type="ECO:0000313" key="2">
    <source>
        <dbReference type="Proteomes" id="UP000295252"/>
    </source>
</evidence>
<gene>
    <name evidence="1" type="ORF">GSCOC_T00007086001</name>
</gene>
<dbReference type="AlphaFoldDB" id="A0A068VBM1"/>
<name>A0A068VBM1_COFCA</name>
<sequence>MKAYCLGLGRKTAEEKTYTYYKPHPNPKLGTCSVLQLPISVQVDSESRQASPFFSFSPNLHQKKKCHEGMIAAQLSSPQKVVSIRSSMQWKPLEMRVVQLESCLKMGLCW</sequence>
<dbReference type="Gramene" id="CDP18185">
    <property type="protein sequence ID" value="CDP18185"/>
    <property type="gene ID" value="GSCOC_T00007086001"/>
</dbReference>
<organism evidence="1 2">
    <name type="scientific">Coffea canephora</name>
    <name type="common">Robusta coffee</name>
    <dbReference type="NCBI Taxonomy" id="49390"/>
    <lineage>
        <taxon>Eukaryota</taxon>
        <taxon>Viridiplantae</taxon>
        <taxon>Streptophyta</taxon>
        <taxon>Embryophyta</taxon>
        <taxon>Tracheophyta</taxon>
        <taxon>Spermatophyta</taxon>
        <taxon>Magnoliopsida</taxon>
        <taxon>eudicotyledons</taxon>
        <taxon>Gunneridae</taxon>
        <taxon>Pentapetalae</taxon>
        <taxon>asterids</taxon>
        <taxon>lamiids</taxon>
        <taxon>Gentianales</taxon>
        <taxon>Rubiaceae</taxon>
        <taxon>Ixoroideae</taxon>
        <taxon>Gardenieae complex</taxon>
        <taxon>Bertiereae - Coffeeae clade</taxon>
        <taxon>Coffeeae</taxon>
        <taxon>Coffea</taxon>
    </lineage>
</organism>
<dbReference type="EMBL" id="HG739302">
    <property type="protein sequence ID" value="CDP18185.1"/>
    <property type="molecule type" value="Genomic_DNA"/>
</dbReference>
<protein>
    <submittedName>
        <fullName evidence="1">Uncharacterized protein</fullName>
    </submittedName>
</protein>
<keyword evidence="2" id="KW-1185">Reference proteome</keyword>
<dbReference type="Proteomes" id="UP000295252">
    <property type="component" value="Chromosome XI"/>
</dbReference>